<gene>
    <name evidence="1" type="ORF">SAMEA3729809_05350</name>
</gene>
<protein>
    <submittedName>
        <fullName evidence="1">Uncharacterized protein</fullName>
    </submittedName>
</protein>
<evidence type="ECO:0000313" key="1">
    <source>
        <dbReference type="EMBL" id="SXF99153.1"/>
    </source>
</evidence>
<name>A0ABD7PDY1_KLEVA</name>
<comment type="caution">
    <text evidence="1">The sequence shown here is derived from an EMBL/GenBank/DDBJ whole genome shotgun (WGS) entry which is preliminary data.</text>
</comment>
<dbReference type="AlphaFoldDB" id="A0ABD7PDY1"/>
<reference evidence="1 2" key="1">
    <citation type="submission" date="2018-08" db="EMBL/GenBank/DDBJ databases">
        <authorList>
            <consortium name="Pathogen Informatics"/>
        </authorList>
    </citation>
    <scope>NUCLEOTIDE SEQUENCE [LARGE SCALE GENOMIC DNA]</scope>
    <source>
        <strain evidence="1 2">EuSCAPE_TR218</strain>
    </source>
</reference>
<organism evidence="1 2">
    <name type="scientific">Klebsiella variicola</name>
    <dbReference type="NCBI Taxonomy" id="244366"/>
    <lineage>
        <taxon>Bacteria</taxon>
        <taxon>Pseudomonadati</taxon>
        <taxon>Pseudomonadota</taxon>
        <taxon>Gammaproteobacteria</taxon>
        <taxon>Enterobacterales</taxon>
        <taxon>Enterobacteriaceae</taxon>
        <taxon>Klebsiella/Raoultella group</taxon>
        <taxon>Klebsiella</taxon>
        <taxon>Klebsiella pneumoniae complex</taxon>
    </lineage>
</organism>
<sequence length="41" mass="4824">MPCTAWAEQKWITIPRSYLVMSRIDMKIANFRSSFKADCQV</sequence>
<proteinExistence type="predicted"/>
<dbReference type="EMBL" id="UKAS01000036">
    <property type="protein sequence ID" value="SXF99153.1"/>
    <property type="molecule type" value="Genomic_DNA"/>
</dbReference>
<accession>A0ABD7PDY1</accession>
<evidence type="ECO:0000313" key="2">
    <source>
        <dbReference type="Proteomes" id="UP000258928"/>
    </source>
</evidence>
<dbReference type="Proteomes" id="UP000258928">
    <property type="component" value="Unassembled WGS sequence"/>
</dbReference>